<accession>A0AAV7L1J1</accession>
<proteinExistence type="predicted"/>
<gene>
    <name evidence="2" type="ORF">NDU88_005686</name>
</gene>
<evidence type="ECO:0000256" key="1">
    <source>
        <dbReference type="SAM" id="MobiDB-lite"/>
    </source>
</evidence>
<name>A0AAV7L1J1_PLEWA</name>
<evidence type="ECO:0000313" key="3">
    <source>
        <dbReference type="Proteomes" id="UP001066276"/>
    </source>
</evidence>
<organism evidence="2 3">
    <name type="scientific">Pleurodeles waltl</name>
    <name type="common">Iberian ribbed newt</name>
    <dbReference type="NCBI Taxonomy" id="8319"/>
    <lineage>
        <taxon>Eukaryota</taxon>
        <taxon>Metazoa</taxon>
        <taxon>Chordata</taxon>
        <taxon>Craniata</taxon>
        <taxon>Vertebrata</taxon>
        <taxon>Euteleostomi</taxon>
        <taxon>Amphibia</taxon>
        <taxon>Batrachia</taxon>
        <taxon>Caudata</taxon>
        <taxon>Salamandroidea</taxon>
        <taxon>Salamandridae</taxon>
        <taxon>Pleurodelinae</taxon>
        <taxon>Pleurodeles</taxon>
    </lineage>
</organism>
<dbReference type="Proteomes" id="UP001066276">
    <property type="component" value="Chromosome 12"/>
</dbReference>
<keyword evidence="3" id="KW-1185">Reference proteome</keyword>
<sequence length="176" mass="19241">MTHGDALPRRRKQHHPTISTTGAAVTSSVPNTKHPIVAYWHIPTIGTGYSLPGRRNPSPAQQPPCGQFSSTYCLVALEQGTAHRGRRDATLLLGSSLDARDYRPAHRIAVEGIAQSTLANQRNPTRGALRTPKLLSSRRICKQPFAEQQRGTAALDQPLCSRTVEPVVQRPEAPCR</sequence>
<evidence type="ECO:0000313" key="2">
    <source>
        <dbReference type="EMBL" id="KAJ1085556.1"/>
    </source>
</evidence>
<protein>
    <submittedName>
        <fullName evidence="2">Uncharacterized protein</fullName>
    </submittedName>
</protein>
<feature type="region of interest" description="Disordered" evidence="1">
    <location>
        <begin position="1"/>
        <end position="28"/>
    </location>
</feature>
<comment type="caution">
    <text evidence="2">The sequence shown here is derived from an EMBL/GenBank/DDBJ whole genome shotgun (WGS) entry which is preliminary data.</text>
</comment>
<feature type="compositionally biased region" description="Polar residues" evidence="1">
    <location>
        <begin position="16"/>
        <end position="28"/>
    </location>
</feature>
<reference evidence="2" key="1">
    <citation type="journal article" date="2022" name="bioRxiv">
        <title>Sequencing and chromosome-scale assembly of the giantPleurodeles waltlgenome.</title>
        <authorList>
            <person name="Brown T."/>
            <person name="Elewa A."/>
            <person name="Iarovenko S."/>
            <person name="Subramanian E."/>
            <person name="Araus A.J."/>
            <person name="Petzold A."/>
            <person name="Susuki M."/>
            <person name="Suzuki K.-i.T."/>
            <person name="Hayashi T."/>
            <person name="Toyoda A."/>
            <person name="Oliveira C."/>
            <person name="Osipova E."/>
            <person name="Leigh N.D."/>
            <person name="Simon A."/>
            <person name="Yun M.H."/>
        </authorList>
    </citation>
    <scope>NUCLEOTIDE SEQUENCE</scope>
    <source>
        <strain evidence="2">20211129_DDA</strain>
        <tissue evidence="2">Liver</tissue>
    </source>
</reference>
<dbReference type="AlphaFoldDB" id="A0AAV7L1J1"/>
<dbReference type="EMBL" id="JANPWB010000016">
    <property type="protein sequence ID" value="KAJ1085556.1"/>
    <property type="molecule type" value="Genomic_DNA"/>
</dbReference>